<dbReference type="PANTHER" id="PTHR42974:SF1">
    <property type="entry name" value="TYPE-3 GLUTAMINE SYNTHETASE"/>
    <property type="match status" value="1"/>
</dbReference>
<dbReference type="SMART" id="SM01230">
    <property type="entry name" value="Gln-synt_C"/>
    <property type="match status" value="1"/>
</dbReference>
<organism evidence="4">
    <name type="scientific">Eutreptiella gymnastica</name>
    <dbReference type="NCBI Taxonomy" id="73025"/>
    <lineage>
        <taxon>Eukaryota</taxon>
        <taxon>Discoba</taxon>
        <taxon>Euglenozoa</taxon>
        <taxon>Euglenida</taxon>
        <taxon>Spirocuta</taxon>
        <taxon>Euglenophyceae</taxon>
        <taxon>Eutreptiales</taxon>
        <taxon>Eutreptiaceae</taxon>
        <taxon>Eutreptiella</taxon>
    </lineage>
</organism>
<dbReference type="EMBL" id="HBJA01107893">
    <property type="protein sequence ID" value="CAE0826031.1"/>
    <property type="molecule type" value="Transcribed_RNA"/>
</dbReference>
<dbReference type="InterPro" id="IPR022147">
    <property type="entry name" value="GSIII_N"/>
</dbReference>
<dbReference type="Gene3D" id="3.30.590.10">
    <property type="entry name" value="Glutamine synthetase/guanido kinase, catalytic domain"/>
    <property type="match status" value="1"/>
</dbReference>
<dbReference type="SUPFAM" id="SSF55931">
    <property type="entry name" value="Glutamine synthetase/guanido kinase"/>
    <property type="match status" value="1"/>
</dbReference>
<dbReference type="Pfam" id="PF18318">
    <property type="entry name" value="Gln-synt_C-ter"/>
    <property type="match status" value="1"/>
</dbReference>
<dbReference type="InterPro" id="IPR027303">
    <property type="entry name" value="Gln_synth_gly_rich_site"/>
</dbReference>
<dbReference type="InterPro" id="IPR052725">
    <property type="entry name" value="GS_Type-3"/>
</dbReference>
<dbReference type="InterPro" id="IPR008146">
    <property type="entry name" value="Gln_synth_cat_dom"/>
</dbReference>
<comment type="similarity">
    <text evidence="1 2">Belongs to the glutamine synthetase family.</text>
</comment>
<evidence type="ECO:0000259" key="3">
    <source>
        <dbReference type="PROSITE" id="PS51987"/>
    </source>
</evidence>
<dbReference type="AlphaFoldDB" id="A0A7S4G5S1"/>
<feature type="domain" description="GS catalytic" evidence="3">
    <location>
        <begin position="236"/>
        <end position="666"/>
    </location>
</feature>
<dbReference type="PROSITE" id="PS00181">
    <property type="entry name" value="GLNA_ATP"/>
    <property type="match status" value="1"/>
</dbReference>
<dbReference type="Pfam" id="PF12437">
    <property type="entry name" value="GSIII_N"/>
    <property type="match status" value="1"/>
</dbReference>
<dbReference type="InterPro" id="IPR040577">
    <property type="entry name" value="Gln-synt_C"/>
</dbReference>
<evidence type="ECO:0000256" key="2">
    <source>
        <dbReference type="RuleBase" id="RU000384"/>
    </source>
</evidence>
<dbReference type="GO" id="GO:0004356">
    <property type="term" value="F:glutamine synthetase activity"/>
    <property type="evidence" value="ECO:0007669"/>
    <property type="project" value="InterPro"/>
</dbReference>
<dbReference type="PROSITE" id="PS51987">
    <property type="entry name" value="GS_CATALYTIC"/>
    <property type="match status" value="1"/>
</dbReference>
<sequence length="753" mass="82675">MNGMSHIKNDIDMASNTSYLVEHGLPGLLNELVEAVISDKPSDALSYCCQFLENKKNVKLLGQSVLGMASGKPSSKKALSPFEIFGKHVFQGATADQYLKPYGMTSADLKDPSWTRTKSDEVAAAVLEWAKANGATVYTHWFQPLGSSGVRPGQTGQVHNNMFVFGSDGNVHWDFDGKTLLKGETDGSSYPNGGLRATHTAGGYTVLDPTSPIFLRDDTVYIPSCFVTWHGHSMDEKTPLLRAQQAMSKQGIRLMNHLGYSIKSLNAMIGLEQEFFLIPREAYYKRMDLQMTGRTVMGKLPARGQEMSDHYMASINRIALAMMQDVQNAAYCMGIPLRTRHREVAPNQYECAPMFGVAQSQIDQNLMVMTIIDEIAAEHGLAALFNEKPFAGVNGSGKHNNWSLGTDSGVNLFNPTQLTKATGKAEIFPIVMAAVVRALDVHGDMMRMAIASPGNDFRLGACEAPPAIISTFLGDDMTSYLEEFMNTGVAKEYSPKVKTMGCGVDAIADFTVPAEDRNRTSPFPYGGNRFEFRAVGSTQNVSMVNTVLCALVADSFKAFSEEIEKGTAPIKVAQDALKKHWRVIFNGNGYSDEWPKEAVKRGLFKFDSGVDAIARLEEPKNIELFKSLDIMTPDETAARATVMFNQYIMTVDMEAKCMIDMIKQSIIPVAKTNGLSLSALNDAVKIIQEKLEAMEKAGSEKASAAIARELRFETMEKARAACDAAESELPADQWPIATYKDLLFLDTHHADSM</sequence>
<dbReference type="InterPro" id="IPR014746">
    <property type="entry name" value="Gln_synth/guanido_kin_cat_dom"/>
</dbReference>
<protein>
    <recommendedName>
        <fullName evidence="3">GS catalytic domain-containing protein</fullName>
    </recommendedName>
</protein>
<accession>A0A7S4G5S1</accession>
<gene>
    <name evidence="4" type="ORF">EGYM00163_LOCUS37283</name>
</gene>
<proteinExistence type="inferred from homology"/>
<evidence type="ECO:0000256" key="1">
    <source>
        <dbReference type="PROSITE-ProRule" id="PRU01331"/>
    </source>
</evidence>
<dbReference type="Gene3D" id="1.20.120.1560">
    <property type="match status" value="2"/>
</dbReference>
<reference evidence="4" key="1">
    <citation type="submission" date="2021-01" db="EMBL/GenBank/DDBJ databases">
        <authorList>
            <person name="Corre E."/>
            <person name="Pelletier E."/>
            <person name="Niang G."/>
            <person name="Scheremetjew M."/>
            <person name="Finn R."/>
            <person name="Kale V."/>
            <person name="Holt S."/>
            <person name="Cochrane G."/>
            <person name="Meng A."/>
            <person name="Brown T."/>
            <person name="Cohen L."/>
        </authorList>
    </citation>
    <scope>NUCLEOTIDE SEQUENCE</scope>
    <source>
        <strain evidence="4">CCMP1594</strain>
    </source>
</reference>
<evidence type="ECO:0000313" key="4">
    <source>
        <dbReference type="EMBL" id="CAE0826031.1"/>
    </source>
</evidence>
<name>A0A7S4G5S1_9EUGL</name>
<dbReference type="Pfam" id="PF00120">
    <property type="entry name" value="Gln-synt_C"/>
    <property type="match status" value="1"/>
</dbReference>
<dbReference type="PANTHER" id="PTHR42974">
    <property type="entry name" value="GLUTAMINE SYNTHETASE"/>
    <property type="match status" value="1"/>
</dbReference>